<keyword evidence="2" id="KW-0472">Membrane</keyword>
<accession>A0A917F4D1</accession>
<evidence type="ECO:0000313" key="4">
    <source>
        <dbReference type="EMBL" id="GGF47352.1"/>
    </source>
</evidence>
<dbReference type="AlphaFoldDB" id="A0A917F4D1"/>
<evidence type="ECO:0000256" key="2">
    <source>
        <dbReference type="SAM" id="Phobius"/>
    </source>
</evidence>
<protein>
    <recommendedName>
        <fullName evidence="3">DUF3566 domain-containing protein</fullName>
    </recommendedName>
</protein>
<comment type="caution">
    <text evidence="4">The sequence shown here is derived from an EMBL/GenBank/DDBJ whole genome shotgun (WGS) entry which is preliminary data.</text>
</comment>
<evidence type="ECO:0000259" key="3">
    <source>
        <dbReference type="Pfam" id="PF12089"/>
    </source>
</evidence>
<keyword evidence="2" id="KW-1133">Transmembrane helix</keyword>
<evidence type="ECO:0000256" key="1">
    <source>
        <dbReference type="SAM" id="MobiDB-lite"/>
    </source>
</evidence>
<name>A0A917F4D1_9ACTN</name>
<reference evidence="4" key="2">
    <citation type="submission" date="2020-09" db="EMBL/GenBank/DDBJ databases">
        <authorList>
            <person name="Sun Q."/>
            <person name="Zhou Y."/>
        </authorList>
    </citation>
    <scope>NUCLEOTIDE SEQUENCE</scope>
    <source>
        <strain evidence="4">CGMCC 1.16067</strain>
    </source>
</reference>
<organism evidence="4 5">
    <name type="scientific">Marmoricola endophyticus</name>
    <dbReference type="NCBI Taxonomy" id="2040280"/>
    <lineage>
        <taxon>Bacteria</taxon>
        <taxon>Bacillati</taxon>
        <taxon>Actinomycetota</taxon>
        <taxon>Actinomycetes</taxon>
        <taxon>Propionibacteriales</taxon>
        <taxon>Nocardioidaceae</taxon>
        <taxon>Marmoricola</taxon>
    </lineage>
</organism>
<reference evidence="4" key="1">
    <citation type="journal article" date="2014" name="Int. J. Syst. Evol. Microbiol.">
        <title>Complete genome sequence of Corynebacterium casei LMG S-19264T (=DSM 44701T), isolated from a smear-ripened cheese.</title>
        <authorList>
            <consortium name="US DOE Joint Genome Institute (JGI-PGF)"/>
            <person name="Walter F."/>
            <person name="Albersmeier A."/>
            <person name="Kalinowski J."/>
            <person name="Ruckert C."/>
        </authorList>
    </citation>
    <scope>NUCLEOTIDE SEQUENCE</scope>
    <source>
        <strain evidence="4">CGMCC 1.16067</strain>
    </source>
</reference>
<feature type="transmembrane region" description="Helical" evidence="2">
    <location>
        <begin position="164"/>
        <end position="190"/>
    </location>
</feature>
<sequence>MTQSDQSGQDGPARRPSGTGRSSTTTADKPGSRPESDRTSSSSDAAAKSAGSAKGSTGSTAAPKSGAAASIVSRVAAAGSKDRAGDPARKPRRARLRLTQVDAWTVLKTTFLLSIAMGIVSIVAVAVIWTVLGVAGVFDSMNDTIQSLLGNDFRIQDYIGTGRILGFTMIFAVVNVVLLTAIGTLAAFLYNLAATLLGGVEVTLTEDR</sequence>
<feature type="region of interest" description="Disordered" evidence="1">
    <location>
        <begin position="1"/>
        <end position="65"/>
    </location>
</feature>
<feature type="domain" description="DUF3566" evidence="3">
    <location>
        <begin position="91"/>
        <end position="206"/>
    </location>
</feature>
<keyword evidence="5" id="KW-1185">Reference proteome</keyword>
<gene>
    <name evidence="4" type="ORF">GCM10011519_21770</name>
</gene>
<keyword evidence="2" id="KW-0812">Transmembrane</keyword>
<dbReference type="RefSeq" id="WP_188779786.1">
    <property type="nucleotide sequence ID" value="NZ_BMKQ01000001.1"/>
</dbReference>
<dbReference type="Pfam" id="PF12089">
    <property type="entry name" value="DUF3566"/>
    <property type="match status" value="1"/>
</dbReference>
<proteinExistence type="predicted"/>
<dbReference type="Proteomes" id="UP000649179">
    <property type="component" value="Unassembled WGS sequence"/>
</dbReference>
<feature type="compositionally biased region" description="Low complexity" evidence="1">
    <location>
        <begin position="14"/>
        <end position="27"/>
    </location>
</feature>
<dbReference type="EMBL" id="BMKQ01000001">
    <property type="protein sequence ID" value="GGF47352.1"/>
    <property type="molecule type" value="Genomic_DNA"/>
</dbReference>
<evidence type="ECO:0000313" key="5">
    <source>
        <dbReference type="Proteomes" id="UP000649179"/>
    </source>
</evidence>
<feature type="transmembrane region" description="Helical" evidence="2">
    <location>
        <begin position="111"/>
        <end position="138"/>
    </location>
</feature>
<dbReference type="InterPro" id="IPR021949">
    <property type="entry name" value="DUF3566_TM"/>
</dbReference>
<feature type="compositionally biased region" description="Low complexity" evidence="1">
    <location>
        <begin position="39"/>
        <end position="65"/>
    </location>
</feature>